<dbReference type="Proteomes" id="UP000009102">
    <property type="component" value="Chromosome"/>
</dbReference>
<dbReference type="UniPathway" id="UPA00232"/>
<dbReference type="InterPro" id="IPR029063">
    <property type="entry name" value="SAM-dependent_MTases_sf"/>
</dbReference>
<comment type="pathway">
    <text evidence="6">Quinol/quinone metabolism; menaquinone biosynthesis; menaquinol from 1,4-dihydroxy-2-naphthoate: step 2/2.</text>
</comment>
<dbReference type="GO" id="GO:0009234">
    <property type="term" value="P:menaquinone biosynthetic process"/>
    <property type="evidence" value="ECO:0007669"/>
    <property type="project" value="UniProtKB-UniRule"/>
</dbReference>
<keyword evidence="4 6" id="KW-0831">Ubiquinone biosynthesis</keyword>
<dbReference type="NCBIfam" id="TIGR01934">
    <property type="entry name" value="MenG_MenH_UbiE"/>
    <property type="match status" value="1"/>
</dbReference>
<keyword evidence="7" id="KW-0830">Ubiquinone</keyword>
<dbReference type="GO" id="GO:0009060">
    <property type="term" value="P:aerobic respiration"/>
    <property type="evidence" value="ECO:0007669"/>
    <property type="project" value="UniProtKB-UniRule"/>
</dbReference>
<dbReference type="eggNOG" id="COG2226">
    <property type="taxonomic scope" value="Bacteria"/>
</dbReference>
<dbReference type="KEGG" id="hna:Hneap_1326"/>
<dbReference type="GO" id="GO:0043770">
    <property type="term" value="F:demethylmenaquinone methyltransferase activity"/>
    <property type="evidence" value="ECO:0007669"/>
    <property type="project" value="UniProtKB-UniRule"/>
</dbReference>
<dbReference type="InterPro" id="IPR023576">
    <property type="entry name" value="UbiE/COQ5_MeTrFase_CS"/>
</dbReference>
<dbReference type="PROSITE" id="PS01183">
    <property type="entry name" value="UBIE_1"/>
    <property type="match status" value="1"/>
</dbReference>
<dbReference type="PANTHER" id="PTHR43591:SF24">
    <property type="entry name" value="2-METHOXY-6-POLYPRENYL-1,4-BENZOQUINOL METHYLASE, MITOCHONDRIAL"/>
    <property type="match status" value="1"/>
</dbReference>
<dbReference type="STRING" id="555778.Hneap_1326"/>
<keyword evidence="8" id="KW-1185">Reference proteome</keyword>
<comment type="caution">
    <text evidence="6">Lacks conserved residue(s) required for the propagation of feature annotation.</text>
</comment>
<evidence type="ECO:0000256" key="4">
    <source>
        <dbReference type="ARBA" id="ARBA00022688"/>
    </source>
</evidence>
<evidence type="ECO:0000256" key="6">
    <source>
        <dbReference type="HAMAP-Rule" id="MF_01813"/>
    </source>
</evidence>
<organism evidence="7 8">
    <name type="scientific">Halothiobacillus neapolitanus (strain ATCC 23641 / DSM 15147 / CIP 104769 / NCIMB 8539 / c2)</name>
    <name type="common">Thiobacillus neapolitanus</name>
    <dbReference type="NCBI Taxonomy" id="555778"/>
    <lineage>
        <taxon>Bacteria</taxon>
        <taxon>Pseudomonadati</taxon>
        <taxon>Pseudomonadota</taxon>
        <taxon>Gammaproteobacteria</taxon>
        <taxon>Chromatiales</taxon>
        <taxon>Halothiobacillaceae</taxon>
        <taxon>Halothiobacillus</taxon>
    </lineage>
</organism>
<keyword evidence="1 6" id="KW-0474">Menaquinone biosynthesis</keyword>
<dbReference type="UniPathway" id="UPA00079">
    <property type="reaction ID" value="UER00169"/>
</dbReference>
<dbReference type="GO" id="GO:0008425">
    <property type="term" value="F:2-methoxy-6-polyprenyl-1,4-benzoquinol methyltransferase activity"/>
    <property type="evidence" value="ECO:0007669"/>
    <property type="project" value="UniProtKB-UniRule"/>
</dbReference>
<feature type="binding site" evidence="6">
    <location>
        <position position="91"/>
    </location>
    <ligand>
        <name>S-adenosyl-L-methionine</name>
        <dbReference type="ChEBI" id="CHEBI:59789"/>
    </ligand>
</feature>
<keyword evidence="2 6" id="KW-0489">Methyltransferase</keyword>
<dbReference type="PROSITE" id="PS51608">
    <property type="entry name" value="SAM_MT_UBIE"/>
    <property type="match status" value="1"/>
</dbReference>
<keyword evidence="3 6" id="KW-0808">Transferase</keyword>
<dbReference type="RefSeq" id="WP_012824195.1">
    <property type="nucleotide sequence ID" value="NC_013422.1"/>
</dbReference>
<evidence type="ECO:0000256" key="1">
    <source>
        <dbReference type="ARBA" id="ARBA00022428"/>
    </source>
</evidence>
<keyword evidence="5 6" id="KW-0949">S-adenosyl-L-methionine</keyword>
<protein>
    <recommendedName>
        <fullName evidence="6">Ubiquinone/menaquinone biosynthesis C-methyltransferase UbiE</fullName>
        <ecNumber evidence="6">2.1.1.163</ecNumber>
        <ecNumber evidence="6">2.1.1.201</ecNumber>
    </recommendedName>
    <alternativeName>
        <fullName evidence="6">2-methoxy-6-polyprenyl-1,4-benzoquinol methylase</fullName>
    </alternativeName>
    <alternativeName>
        <fullName evidence="6">Demethylmenaquinone methyltransferase</fullName>
    </alternativeName>
</protein>
<dbReference type="GO" id="GO:0032259">
    <property type="term" value="P:methylation"/>
    <property type="evidence" value="ECO:0007669"/>
    <property type="project" value="UniProtKB-KW"/>
</dbReference>
<feature type="binding site" evidence="6">
    <location>
        <begin position="119"/>
        <end position="120"/>
    </location>
    <ligand>
        <name>S-adenosyl-L-methionine</name>
        <dbReference type="ChEBI" id="CHEBI:59789"/>
    </ligand>
</feature>
<dbReference type="EC" id="2.1.1.163" evidence="6"/>
<proteinExistence type="inferred from homology"/>
<dbReference type="Gene3D" id="3.40.50.150">
    <property type="entry name" value="Vaccinia Virus protein VP39"/>
    <property type="match status" value="1"/>
</dbReference>
<reference evidence="7 8" key="1">
    <citation type="submission" date="2009-10" db="EMBL/GenBank/DDBJ databases">
        <title>Complete sequence of Halothiobacillus neapolitanus c2.</title>
        <authorList>
            <consortium name="US DOE Joint Genome Institute"/>
            <person name="Lucas S."/>
            <person name="Copeland A."/>
            <person name="Lapidus A."/>
            <person name="Glavina del Rio T."/>
            <person name="Tice H."/>
            <person name="Bruce D."/>
            <person name="Goodwin L."/>
            <person name="Pitluck S."/>
            <person name="Davenport K."/>
            <person name="Brettin T."/>
            <person name="Detter J.C."/>
            <person name="Han C."/>
            <person name="Tapia R."/>
            <person name="Larimer F."/>
            <person name="Land M."/>
            <person name="Hauser L."/>
            <person name="Kyrpides N."/>
            <person name="Mikhailova N."/>
            <person name="Kerfeld C."/>
            <person name="Cannon G."/>
            <person name="Heinhort S."/>
        </authorList>
    </citation>
    <scope>NUCLEOTIDE SEQUENCE [LARGE SCALE GENOMIC DNA]</scope>
    <source>
        <strain evidence="8">ATCC 23641 / c2</strain>
    </source>
</reference>
<dbReference type="HOGENOM" id="CLU_037990_0_0_6"/>
<accession>D0L0D8</accession>
<dbReference type="NCBIfam" id="NF001240">
    <property type="entry name" value="PRK00216.1-1"/>
    <property type="match status" value="1"/>
</dbReference>
<comment type="catalytic activity">
    <reaction evidence="6">
        <text>a 2-demethylmenaquinol + S-adenosyl-L-methionine = a menaquinol + S-adenosyl-L-homocysteine + H(+)</text>
        <dbReference type="Rhea" id="RHEA:42640"/>
        <dbReference type="Rhea" id="RHEA-COMP:9539"/>
        <dbReference type="Rhea" id="RHEA-COMP:9563"/>
        <dbReference type="ChEBI" id="CHEBI:15378"/>
        <dbReference type="ChEBI" id="CHEBI:18151"/>
        <dbReference type="ChEBI" id="CHEBI:55437"/>
        <dbReference type="ChEBI" id="CHEBI:57856"/>
        <dbReference type="ChEBI" id="CHEBI:59789"/>
        <dbReference type="EC" id="2.1.1.163"/>
    </reaction>
</comment>
<comment type="catalytic activity">
    <reaction evidence="6">
        <text>a 2-methoxy-6-(all-trans-polyprenyl)benzene-1,4-diol + S-adenosyl-L-methionine = a 5-methoxy-2-methyl-3-(all-trans-polyprenyl)benzene-1,4-diol + S-adenosyl-L-homocysteine + H(+)</text>
        <dbReference type="Rhea" id="RHEA:28286"/>
        <dbReference type="Rhea" id="RHEA-COMP:10858"/>
        <dbReference type="Rhea" id="RHEA-COMP:10859"/>
        <dbReference type="ChEBI" id="CHEBI:15378"/>
        <dbReference type="ChEBI" id="CHEBI:57856"/>
        <dbReference type="ChEBI" id="CHEBI:59789"/>
        <dbReference type="ChEBI" id="CHEBI:84166"/>
        <dbReference type="ChEBI" id="CHEBI:84167"/>
        <dbReference type="EC" id="2.1.1.201"/>
    </reaction>
</comment>
<name>D0L0D8_HALNC</name>
<evidence type="ECO:0000256" key="2">
    <source>
        <dbReference type="ARBA" id="ARBA00022603"/>
    </source>
</evidence>
<dbReference type="EMBL" id="CP001801">
    <property type="protein sequence ID" value="ACX96161.1"/>
    <property type="molecule type" value="Genomic_DNA"/>
</dbReference>
<comment type="similarity">
    <text evidence="6">Belongs to the class I-like SAM-binding methyltransferase superfamily. MenG/UbiE family.</text>
</comment>
<dbReference type="HAMAP" id="MF_01813">
    <property type="entry name" value="MenG_UbiE_methyltr"/>
    <property type="match status" value="1"/>
</dbReference>
<gene>
    <name evidence="6" type="primary">ubiE</name>
    <name evidence="7" type="ordered locus">Hneap_1326</name>
</gene>
<dbReference type="EC" id="2.1.1.201" evidence="6"/>
<evidence type="ECO:0000256" key="5">
    <source>
        <dbReference type="ARBA" id="ARBA00022691"/>
    </source>
</evidence>
<dbReference type="InterPro" id="IPR004033">
    <property type="entry name" value="UbiE/COQ5_MeTrFase"/>
</dbReference>
<dbReference type="SUPFAM" id="SSF53335">
    <property type="entry name" value="S-adenosyl-L-methionine-dependent methyltransferases"/>
    <property type="match status" value="1"/>
</dbReference>
<dbReference type="Pfam" id="PF01209">
    <property type="entry name" value="Ubie_methyltran"/>
    <property type="match status" value="1"/>
</dbReference>
<feature type="binding site" evidence="6">
    <location>
        <position position="70"/>
    </location>
    <ligand>
        <name>S-adenosyl-L-methionine</name>
        <dbReference type="ChEBI" id="CHEBI:59789"/>
    </ligand>
</feature>
<comment type="function">
    <text evidence="6">Methyltransferase required for the conversion of demethylmenaquinol (DMKH2) to menaquinol (MKH2) and the conversion of 2-polyprenyl-6-methoxy-1,4-benzoquinol (DDMQH2) to 2-polyprenyl-3-methyl-6-methoxy-1,4-benzoquinol (DMQH2).</text>
</comment>
<evidence type="ECO:0000256" key="3">
    <source>
        <dbReference type="ARBA" id="ARBA00022679"/>
    </source>
</evidence>
<dbReference type="NCBIfam" id="NF001244">
    <property type="entry name" value="PRK00216.1-5"/>
    <property type="match status" value="1"/>
</dbReference>
<dbReference type="OrthoDB" id="9808140at2"/>
<evidence type="ECO:0000313" key="8">
    <source>
        <dbReference type="Proteomes" id="UP000009102"/>
    </source>
</evidence>
<comment type="pathway">
    <text evidence="6">Cofactor biosynthesis; ubiquinone biosynthesis.</text>
</comment>
<dbReference type="PROSITE" id="PS01184">
    <property type="entry name" value="UBIE_2"/>
    <property type="match status" value="1"/>
</dbReference>
<dbReference type="PANTHER" id="PTHR43591">
    <property type="entry name" value="METHYLTRANSFERASE"/>
    <property type="match status" value="1"/>
</dbReference>
<dbReference type="AlphaFoldDB" id="D0L0D8"/>
<evidence type="ECO:0000313" key="7">
    <source>
        <dbReference type="EMBL" id="ACX96161.1"/>
    </source>
</evidence>
<sequence>MSEHTHFGYRQVPVEEKAKLVGRVFDSVANRYDVMNDAMSLGIHRLWKRVALEHTGLRAGMRALDLASGTGDLALKMAGMVGEKGLVILSDINQSMLSEGRAKLDNVGVVGNVDYCLANAQFLPFPSNHFDCVTIGFGLRNVTDKGMALREMARVIKPGGRVVVLEFSKPISPMISKAYDLYSFTALPALGKILAKDADSYRYLAESIRMHPDQDALKALMIESGFDHVDVQNLTLGVVALHIGYKY</sequence>
<dbReference type="CDD" id="cd02440">
    <property type="entry name" value="AdoMet_MTases"/>
    <property type="match status" value="1"/>
</dbReference>